<accession>A0A537LJ60</accession>
<evidence type="ECO:0000313" key="1">
    <source>
        <dbReference type="EMBL" id="TMJ08051.1"/>
    </source>
</evidence>
<organism evidence="1 2">
    <name type="scientific">Candidatus Segetimicrobium genomatis</name>
    <dbReference type="NCBI Taxonomy" id="2569760"/>
    <lineage>
        <taxon>Bacteria</taxon>
        <taxon>Bacillati</taxon>
        <taxon>Candidatus Sysuimicrobiota</taxon>
        <taxon>Candidatus Sysuimicrobiia</taxon>
        <taxon>Candidatus Sysuimicrobiales</taxon>
        <taxon>Candidatus Segetimicrobiaceae</taxon>
        <taxon>Candidatus Segetimicrobium</taxon>
    </lineage>
</organism>
<dbReference type="Proteomes" id="UP000318661">
    <property type="component" value="Unassembled WGS sequence"/>
</dbReference>
<dbReference type="InterPro" id="IPR036291">
    <property type="entry name" value="NAD(P)-bd_dom_sf"/>
</dbReference>
<gene>
    <name evidence="1" type="ORF">E6G99_05190</name>
</gene>
<feature type="non-terminal residue" evidence="1">
    <location>
        <position position="115"/>
    </location>
</feature>
<evidence type="ECO:0000313" key="2">
    <source>
        <dbReference type="Proteomes" id="UP000318661"/>
    </source>
</evidence>
<dbReference type="SUPFAM" id="SSF51735">
    <property type="entry name" value="NAD(P)-binding Rossmann-fold domains"/>
    <property type="match status" value="1"/>
</dbReference>
<comment type="caution">
    <text evidence="1">The sequence shown here is derived from an EMBL/GenBank/DDBJ whole genome shotgun (WGS) entry which is preliminary data.</text>
</comment>
<reference evidence="1 2" key="1">
    <citation type="journal article" date="2019" name="Nat. Microbiol.">
        <title>Mediterranean grassland soil C-N compound turnover is dependent on rainfall and depth, and is mediated by genomically divergent microorganisms.</title>
        <authorList>
            <person name="Diamond S."/>
            <person name="Andeer P.F."/>
            <person name="Li Z."/>
            <person name="Crits-Christoph A."/>
            <person name="Burstein D."/>
            <person name="Anantharaman K."/>
            <person name="Lane K.R."/>
            <person name="Thomas B.C."/>
            <person name="Pan C."/>
            <person name="Northen T.R."/>
            <person name="Banfield J.F."/>
        </authorList>
    </citation>
    <scope>NUCLEOTIDE SEQUENCE [LARGE SCALE GENOMIC DNA]</scope>
    <source>
        <strain evidence="1">NP_2</strain>
    </source>
</reference>
<name>A0A537LJ60_9BACT</name>
<dbReference type="AlphaFoldDB" id="A0A537LJ60"/>
<protein>
    <submittedName>
        <fullName evidence="1">Uncharacterized protein</fullName>
    </submittedName>
</protein>
<sequence length="115" mass="12988">MSVHDVIQNLKGKNIHVVGLAGTEGAAVVDFLVGRGVTGITAHDVHRPDDFAAEFTRTHQWLPADQREPAARRVRSHPIQIRWADRYLDGIDRADVVFVPQSWFRYPVNAPLQRL</sequence>
<proteinExistence type="predicted"/>
<dbReference type="EMBL" id="VBAJ01000131">
    <property type="protein sequence ID" value="TMJ08051.1"/>
    <property type="molecule type" value="Genomic_DNA"/>
</dbReference>